<dbReference type="SUPFAM" id="SSF56935">
    <property type="entry name" value="Porins"/>
    <property type="match status" value="1"/>
</dbReference>
<protein>
    <submittedName>
        <fullName evidence="2">TonB-dependent receptor</fullName>
    </submittedName>
</protein>
<dbReference type="AlphaFoldDB" id="A0A7K3WS14"/>
<gene>
    <name evidence="2" type="ORF">G3O08_13240</name>
</gene>
<dbReference type="Gene3D" id="2.170.130.10">
    <property type="entry name" value="TonB-dependent receptor, plug domain"/>
    <property type="match status" value="1"/>
</dbReference>
<evidence type="ECO:0000259" key="1">
    <source>
        <dbReference type="Pfam" id="PF07715"/>
    </source>
</evidence>
<keyword evidence="3" id="KW-1185">Reference proteome</keyword>
<dbReference type="Pfam" id="PF07715">
    <property type="entry name" value="Plug"/>
    <property type="match status" value="1"/>
</dbReference>
<evidence type="ECO:0000313" key="3">
    <source>
        <dbReference type="Proteomes" id="UP000486602"/>
    </source>
</evidence>
<organism evidence="2 3">
    <name type="scientific">Cryomorpha ignava</name>
    <dbReference type="NCBI Taxonomy" id="101383"/>
    <lineage>
        <taxon>Bacteria</taxon>
        <taxon>Pseudomonadati</taxon>
        <taxon>Bacteroidota</taxon>
        <taxon>Flavobacteriia</taxon>
        <taxon>Flavobacteriales</taxon>
        <taxon>Cryomorphaceae</taxon>
        <taxon>Cryomorpha</taxon>
    </lineage>
</organism>
<dbReference type="Gene3D" id="2.60.40.1120">
    <property type="entry name" value="Carboxypeptidase-like, regulatory domain"/>
    <property type="match status" value="1"/>
</dbReference>
<dbReference type="Pfam" id="PF13715">
    <property type="entry name" value="CarbopepD_reg_2"/>
    <property type="match status" value="1"/>
</dbReference>
<dbReference type="SUPFAM" id="SSF49464">
    <property type="entry name" value="Carboxypeptidase regulatory domain-like"/>
    <property type="match status" value="1"/>
</dbReference>
<evidence type="ECO:0000313" key="2">
    <source>
        <dbReference type="EMBL" id="NEN24469.1"/>
    </source>
</evidence>
<reference evidence="2 3" key="1">
    <citation type="submission" date="2020-02" db="EMBL/GenBank/DDBJ databases">
        <title>Out from the shadows clarifying the taxonomy of the family Cryomorphaceae and related taxa by utilizing the GTDB taxonomic framework.</title>
        <authorList>
            <person name="Bowman J.P."/>
        </authorList>
    </citation>
    <scope>NUCLEOTIDE SEQUENCE [LARGE SCALE GENOMIC DNA]</scope>
    <source>
        <strain evidence="2 3">QSSC 1-22</strain>
    </source>
</reference>
<proteinExistence type="predicted"/>
<dbReference type="InterPro" id="IPR008969">
    <property type="entry name" value="CarboxyPept-like_regulatory"/>
</dbReference>
<accession>A0A7K3WS14</accession>
<sequence length="842" mass="96170">MVNGLNLRISSLLITLLLPFWVQAQVSSIVMGKVKSDNGSPIEFANVYVVSQNKLTVTDAQGNYSLDLNPGENVLLEVSHTAHKKESKTITIEAGKIKSVNFVLAALELKGVEIEAKRDRNTTMEPVPIKDIRKMPTIQQGIEGVLTSQLGVSTNNELSSSYSVRGGSYAENLVYVNDIEVYRPFLARTGEQEGLSFPNPDMVGSIEFSAGGFDARYGDKMSSVLDIQYKKPQSFGGSFNASLLGGSLAIESASKNEKLSQISGIRYKSNQYVLGSLDTQGDYQPNFTDIQSYWIYKFTKKWQVEFLGNYSSNNYKFIPGTRQTQFGSINEALRFTVFFEGQEVTSFETFFGALSTEYKPNSDTRLKFTASAFRTFEYETFDVLGQYFLDELERDLGKDEFGEVVRNRGIGSFLDHARNRLDAKVFSFQHRGYKSIDNKYLQWGATWRTEEINDQLSEWNYVDSAGYSVPINPLNEIHLQDVIKGRNTVSSNRLMGYVQNRWNWLLNNEAQISTTLGVRAQYWDYNDETIISPRGTIAYKPKWTKQLNDSTTLTRDVVFRFSSGYYYQAPFYREMRGLDGTLNPEIRAQRAIHFVLGADINFRMWERSFKFITEAYYKALSDLVPYEIDNVRLRYYGDNNSKGYATGLDMKIHGEFIPGIESWANLSFLQTKEDILDDFYYDYYNTDGELIESGFTQNTTIADSSIVYPGYIPRPTDQLVYFSMFFQDEMPNFPRFKVQLSVLFGTGLPFGPPDFERYKDIERYRAYRRVDIGFSYDLMPKVPDTGLFAKFNSALISLEVFNLLDINNTISYTWIKESGGRQYGVPNFLTSRLINVKLAVTF</sequence>
<dbReference type="InterPro" id="IPR012910">
    <property type="entry name" value="Plug_dom"/>
</dbReference>
<dbReference type="Proteomes" id="UP000486602">
    <property type="component" value="Unassembled WGS sequence"/>
</dbReference>
<keyword evidence="2" id="KW-0675">Receptor</keyword>
<dbReference type="InterPro" id="IPR037066">
    <property type="entry name" value="Plug_dom_sf"/>
</dbReference>
<dbReference type="EMBL" id="JAAGVY010000026">
    <property type="protein sequence ID" value="NEN24469.1"/>
    <property type="molecule type" value="Genomic_DNA"/>
</dbReference>
<dbReference type="RefSeq" id="WP_163285863.1">
    <property type="nucleotide sequence ID" value="NZ_JAAGVY010000026.1"/>
</dbReference>
<name>A0A7K3WS14_9FLAO</name>
<feature type="domain" description="TonB-dependent receptor plug" evidence="1">
    <location>
        <begin position="139"/>
        <end position="219"/>
    </location>
</feature>
<comment type="caution">
    <text evidence="2">The sequence shown here is derived from an EMBL/GenBank/DDBJ whole genome shotgun (WGS) entry which is preliminary data.</text>
</comment>